<evidence type="ECO:0000256" key="1">
    <source>
        <dbReference type="SAM" id="Phobius"/>
    </source>
</evidence>
<gene>
    <name evidence="2" type="ORF">ACFPYJ_18815</name>
</gene>
<feature type="transmembrane region" description="Helical" evidence="1">
    <location>
        <begin position="248"/>
        <end position="267"/>
    </location>
</feature>
<keyword evidence="1" id="KW-1133">Transmembrane helix</keyword>
<feature type="transmembrane region" description="Helical" evidence="1">
    <location>
        <begin position="337"/>
        <end position="358"/>
    </location>
</feature>
<feature type="transmembrane region" description="Helical" evidence="1">
    <location>
        <begin position="274"/>
        <end position="295"/>
    </location>
</feature>
<evidence type="ECO:0000313" key="2">
    <source>
        <dbReference type="EMBL" id="MFC5651123.1"/>
    </source>
</evidence>
<proteinExistence type="predicted"/>
<feature type="transmembrane region" description="Helical" evidence="1">
    <location>
        <begin position="307"/>
        <end position="325"/>
    </location>
</feature>
<organism evidence="2 3">
    <name type="scientific">Paenibacillus solisilvae</name>
    <dbReference type="NCBI Taxonomy" id="2486751"/>
    <lineage>
        <taxon>Bacteria</taxon>
        <taxon>Bacillati</taxon>
        <taxon>Bacillota</taxon>
        <taxon>Bacilli</taxon>
        <taxon>Bacillales</taxon>
        <taxon>Paenibacillaceae</taxon>
        <taxon>Paenibacillus</taxon>
    </lineage>
</organism>
<evidence type="ECO:0000313" key="3">
    <source>
        <dbReference type="Proteomes" id="UP001596047"/>
    </source>
</evidence>
<dbReference type="Proteomes" id="UP001596047">
    <property type="component" value="Unassembled WGS sequence"/>
</dbReference>
<feature type="transmembrane region" description="Helical" evidence="1">
    <location>
        <begin position="195"/>
        <end position="212"/>
    </location>
</feature>
<feature type="transmembrane region" description="Helical" evidence="1">
    <location>
        <begin position="219"/>
        <end position="242"/>
    </location>
</feature>
<keyword evidence="3" id="KW-1185">Reference proteome</keyword>
<accession>A0ABW0W115</accession>
<dbReference type="Pfam" id="PF13795">
    <property type="entry name" value="HupE_UreJ_2"/>
    <property type="match status" value="1"/>
</dbReference>
<comment type="caution">
    <text evidence="2">The sequence shown here is derived from an EMBL/GenBank/DDBJ whole genome shotgun (WGS) entry which is preliminary data.</text>
</comment>
<dbReference type="RefSeq" id="WP_379189719.1">
    <property type="nucleotide sequence ID" value="NZ_JBHSOW010000068.1"/>
</dbReference>
<protein>
    <submittedName>
        <fullName evidence="2">HupE/UreJ family protein</fullName>
    </submittedName>
</protein>
<keyword evidence="1" id="KW-0472">Membrane</keyword>
<dbReference type="InterPro" id="IPR032809">
    <property type="entry name" value="Put_HupE_UreJ"/>
</dbReference>
<sequence>MITRWILLIAVSVVVFGLWVPVSSAHGNVSVAYSDISLENGSIKYVFQLDMYDMIAEVNPDDPDINSSTQEVLNRFYSKYHAEVEADLLSKIELYADNMPLKGKLTQFRYIEKESEVQPFAEVVLEYPVRNTPKQFALNYNMVFDRDEWHVNYVNLNVGELQKTAVFITQLHELSVGQMSLQYAFKQFFLTGLEHWLTAAEAVLFIFTLLIGCRSVKKYLTAVAVFAAAHSLTLILAGLHILVLPDRFVESVIALSILYIALNTLFNKNMKYQLWLAGGFGLIHGFRFAEALSGMREDGGHAVSSLVAYNVGIEVGLLLLALILYPAIHYLHKIRRAIPAILSAIALLSLIGFIIKAYL</sequence>
<reference evidence="3" key="1">
    <citation type="journal article" date="2019" name="Int. J. Syst. Evol. Microbiol.">
        <title>The Global Catalogue of Microorganisms (GCM) 10K type strain sequencing project: providing services to taxonomists for standard genome sequencing and annotation.</title>
        <authorList>
            <consortium name="The Broad Institute Genomics Platform"/>
            <consortium name="The Broad Institute Genome Sequencing Center for Infectious Disease"/>
            <person name="Wu L."/>
            <person name="Ma J."/>
        </authorList>
    </citation>
    <scope>NUCLEOTIDE SEQUENCE [LARGE SCALE GENOMIC DNA]</scope>
    <source>
        <strain evidence="3">CGMCC 1.3240</strain>
    </source>
</reference>
<name>A0ABW0W115_9BACL</name>
<keyword evidence="1" id="KW-0812">Transmembrane</keyword>
<dbReference type="EMBL" id="JBHSOW010000068">
    <property type="protein sequence ID" value="MFC5651123.1"/>
    <property type="molecule type" value="Genomic_DNA"/>
</dbReference>